<reference evidence="2" key="1">
    <citation type="submission" date="2020-04" db="EMBL/GenBank/DDBJ databases">
        <authorList>
            <person name="Chiriac C."/>
            <person name="Salcher M."/>
            <person name="Ghai R."/>
            <person name="Kavagutti S V."/>
        </authorList>
    </citation>
    <scope>NUCLEOTIDE SEQUENCE</scope>
</reference>
<name>A0A6J5NX50_9CAUD</name>
<feature type="region of interest" description="Disordered" evidence="1">
    <location>
        <begin position="171"/>
        <end position="277"/>
    </location>
</feature>
<organism evidence="2">
    <name type="scientific">uncultured Caudovirales phage</name>
    <dbReference type="NCBI Taxonomy" id="2100421"/>
    <lineage>
        <taxon>Viruses</taxon>
        <taxon>Duplodnaviria</taxon>
        <taxon>Heunggongvirae</taxon>
        <taxon>Uroviricota</taxon>
        <taxon>Caudoviricetes</taxon>
        <taxon>Peduoviridae</taxon>
        <taxon>Maltschvirus</taxon>
        <taxon>Maltschvirus maltsch</taxon>
    </lineage>
</organism>
<feature type="compositionally biased region" description="Basic and acidic residues" evidence="1">
    <location>
        <begin position="208"/>
        <end position="218"/>
    </location>
</feature>
<dbReference type="EMBL" id="LR796695">
    <property type="protein sequence ID" value="CAB4159814.1"/>
    <property type="molecule type" value="Genomic_DNA"/>
</dbReference>
<feature type="compositionally biased region" description="Basic residues" evidence="1">
    <location>
        <begin position="268"/>
        <end position="277"/>
    </location>
</feature>
<sequence length="277" mass="29830">MFEIQEFTEARLASVTNRIEKHGDEDVPAVSLTVEFTAENTLLDLIDPGLRHALYKAKPDAEPELPELEQTTPVLRCNSIDKVRLTTAHEGWRLFVDDNIDESDPMAFGGVKVDKVELDALQGGSVKFRMRLGTSDVDADKIGALGMNNGQSIWLRLLKPEKVEPAIDGTTEAFNRDHPGAAEGQGSLLDDTAAGEPRDDGKGTFADDMARGESRDVTMPDGQPATLTRSGGPEDDPDDDGSGHADSGAAEQAELEAGMRESLAKANVKPKRAAKVH</sequence>
<proteinExistence type="predicted"/>
<accession>A0A6J5NX50</accession>
<evidence type="ECO:0000256" key="1">
    <source>
        <dbReference type="SAM" id="MobiDB-lite"/>
    </source>
</evidence>
<protein>
    <submittedName>
        <fullName evidence="2">Uncharacterized protein</fullName>
    </submittedName>
</protein>
<evidence type="ECO:0000313" key="2">
    <source>
        <dbReference type="EMBL" id="CAB4159814.1"/>
    </source>
</evidence>
<gene>
    <name evidence="2" type="ORF">UFOVP726_42</name>
</gene>